<dbReference type="Pfam" id="PF18991">
    <property type="entry name" value="DUF5724"/>
    <property type="match status" value="1"/>
</dbReference>
<dbReference type="Pfam" id="PF13569">
    <property type="entry name" value="DUF4132"/>
    <property type="match status" value="1"/>
</dbReference>
<dbReference type="InterPro" id="IPR043782">
    <property type="entry name" value="DUF5724"/>
</dbReference>
<organism evidence="5 6">
    <name type="scientific">Paenibacillus mucilaginosus 3016</name>
    <dbReference type="NCBI Taxonomy" id="1116391"/>
    <lineage>
        <taxon>Bacteria</taxon>
        <taxon>Bacillati</taxon>
        <taxon>Bacillota</taxon>
        <taxon>Bacilli</taxon>
        <taxon>Bacillales</taxon>
        <taxon>Paenibacillaceae</taxon>
        <taxon>Paenibacillus</taxon>
    </lineage>
</organism>
<feature type="domain" description="DUF5724" evidence="3">
    <location>
        <begin position="29"/>
        <end position="1229"/>
    </location>
</feature>
<dbReference type="STRING" id="1116391.PM3016_7396"/>
<gene>
    <name evidence="5" type="ORF">PM3016_7396</name>
</gene>
<feature type="domain" description="DUF7737" evidence="4">
    <location>
        <begin position="1533"/>
        <end position="1633"/>
    </location>
</feature>
<accession>H6NGR1</accession>
<dbReference type="Pfam" id="PF24879">
    <property type="entry name" value="DUF7737"/>
    <property type="match status" value="1"/>
</dbReference>
<feature type="coiled-coil region" evidence="1">
    <location>
        <begin position="1285"/>
        <end position="1312"/>
    </location>
</feature>
<evidence type="ECO:0000259" key="4">
    <source>
        <dbReference type="Pfam" id="PF24879"/>
    </source>
</evidence>
<evidence type="ECO:0000259" key="2">
    <source>
        <dbReference type="Pfam" id="PF13569"/>
    </source>
</evidence>
<keyword evidence="6" id="KW-1185">Reference proteome</keyword>
<proteinExistence type="predicted"/>
<feature type="domain" description="DUF4132" evidence="2">
    <location>
        <begin position="1269"/>
        <end position="1442"/>
    </location>
</feature>
<evidence type="ECO:0000313" key="5">
    <source>
        <dbReference type="EMBL" id="AFC33964.1"/>
    </source>
</evidence>
<protein>
    <recommendedName>
        <fullName evidence="7">DUF4132 domain-containing protein</fullName>
    </recommendedName>
</protein>
<dbReference type="InterPro" id="IPR025406">
    <property type="entry name" value="DUF4132"/>
</dbReference>
<dbReference type="KEGG" id="pmq:PM3016_7396"/>
<dbReference type="Proteomes" id="UP000007523">
    <property type="component" value="Chromosome"/>
</dbReference>
<keyword evidence="1" id="KW-0175">Coiled coil</keyword>
<evidence type="ECO:0000313" key="6">
    <source>
        <dbReference type="Proteomes" id="UP000007523"/>
    </source>
</evidence>
<dbReference type="RefSeq" id="WP_014372740.1">
    <property type="nucleotide sequence ID" value="NC_016935.1"/>
</dbReference>
<evidence type="ECO:0000256" key="1">
    <source>
        <dbReference type="SAM" id="Coils"/>
    </source>
</evidence>
<reference evidence="5 6" key="1">
    <citation type="journal article" date="2012" name="J. Bacteriol.">
        <title>Complete Genome Sequence of Paenibacillus mucilaginosus 3016, a Bacterium Functional as Microbial Fertilizer.</title>
        <authorList>
            <person name="Ma M."/>
            <person name="Wang Z."/>
            <person name="Li L."/>
            <person name="Jiang X."/>
            <person name="Guan D."/>
            <person name="Cao F."/>
            <person name="Chen H."/>
            <person name="Wang X."/>
            <person name="Shen D."/>
            <person name="Du B."/>
            <person name="Li J."/>
        </authorList>
    </citation>
    <scope>NUCLEOTIDE SEQUENCE [LARGE SCALE GENOMIC DNA]</scope>
    <source>
        <strain evidence="5 6">3016</strain>
    </source>
</reference>
<evidence type="ECO:0000259" key="3">
    <source>
        <dbReference type="Pfam" id="PF18991"/>
    </source>
</evidence>
<evidence type="ECO:0008006" key="7">
    <source>
        <dbReference type="Google" id="ProtNLM"/>
    </source>
</evidence>
<sequence length="1635" mass="185768">MTEEHINAFEALEGRAAALSGPKQELALAIIAELKRTGYTGRTYLDDGIKALHALAEGDGSRLLDPLAELAGELLGSYERDVMAYILAHQTEYPYTVGYYRRPLRTTEIGMHRDGAIHKLVDLAKLHHKRFRILDYLTAPSEEPHRHDVISDILAYELDRGNDQVLAAVKGILYGDNNTALLNRRIIKGLFLCHLPEAYQMMGDMLIAARLQEGLRQSIVETVDEGTLDAMVYMLDIIVKNDFGRFSSVERAFNVWTGLGLGTAQSRVLKLCLEYAQRCLADEELCEAWSRSSDVLKLYLSLWATGMRDESKIPERIHAILDHGEVYQKAAALYYLDQSQNNELKYEVARHHLDETDPELQALLITNYAFRVRFWGEEGHPMELERTPSLEDAGERRRQFGQLKSMLLAMPQKEMNFPSRVFEWLWVVHSTDAIARKMMYLAAYAFETEFVEELIALQDHVSPDVRDDVLKHLVKDFTQPVQRAFVFECLADKSMTIRETALAKLKKMKLAPSEVEIVEGILKLKTGALRQSAITILLGLEPYELRESLERLLGSGQELQRLGGLEVLCQVKEDKERLASFGDMGALTALVQQPTKKERTLLGRLSQQEEHGLRDGFGLFDPAAVRGPKRMPPCPDTGVRSFFTLSAERIKAFLGALSDLVHEHREHEYEVSWYSGNKESVLVGTRLTHKRYFHDMREGEKRMDGYPLADVWNGYLAGSGFGAEELLQTAFYCRHHDDLYRYYTDSLEYWREERYKDIDTWGKPLMAELYPVDTLVEMHAFLEKLAYAPQVLELLEAYVEDSESAARFAWAGRVLNPIVRRLEEEADRIPEDQGYTLQLFAYPWLGWLRQTASSDASFAEYFAYGFNLYTFSGCYAFQPDTEELARAYELGLVSEEEIYQECMIRKSSGRRIGDLTDSKLDIVQSYPSLAPLKERMIRRILDIELNRGDLATEVTRLALSIRYMEGMDDFVALLSRLDRESFIRGYIYGGGEKTTRKESLSYLLRICHPKEGEGEQHLREKLQGRGITEKRLLEAAMYAPQWLDIIAKHLKWEGLRSAAWYFHAHINETFSAEKETVVAHYSPIASQDFNDGAFDVEWFKEAYGELGEERFGILYDCAKYISAGANHRRSQLFADAVLGRLDAGEMSGSALSKRNKDHLLCYSLIPLGEPHEREGELLRRYEFIHRFLKESKKFGAQRRASEAKAGGIALDNLARNAGYPDVIRMTWDLEAKKIQEMLEDLEPQPLDDLTVRITIDDEGTAELEVTSKGKVLKSVPAKYKKHERILELREKAAELRSQYKRAKEELERSMTAGSTFTGAELAGLMTSPVIAPLLRALVFEAGGRLGFYAEGLLEDPQGVKYEIAAQDELRIAHPVHLLESGSWGTYQKHLFDRAIRQPFKQVFRELYVPNPDELAAGTLSRRYAGHQIQPRKAAALLKSRSWTASYEEGLQKVYYKENIIARVYALADWFSPSEVESPTLETVGFFHRRTYEPLDIGAIPPLIFSEVMRDVDLVVSVAHAGAVDPEASLTTIELRRAIVAESLRLLKITNVRLEGNFALIAGSLGEYSVHLGSGMAYKMASGALYIIPVHSQHRGRIFLPFMDEDPKTAEILSKITMLAQDTKLKDPSILAQLTS</sequence>
<name>H6NGR1_9BACL</name>
<dbReference type="HOGENOM" id="CLU_003298_1_0_9"/>
<dbReference type="InterPro" id="IPR056639">
    <property type="entry name" value="DUF7737"/>
</dbReference>
<dbReference type="EMBL" id="CP003235">
    <property type="protein sequence ID" value="AFC33964.1"/>
    <property type="molecule type" value="Genomic_DNA"/>
</dbReference>